<dbReference type="AlphaFoldDB" id="A0A3M7QWE0"/>
<evidence type="ECO:0000256" key="3">
    <source>
        <dbReference type="SAM" id="Coils"/>
    </source>
</evidence>
<dbReference type="Pfam" id="PF18738">
    <property type="entry name" value="HEPN_DZIP3"/>
    <property type="match status" value="1"/>
</dbReference>
<protein>
    <submittedName>
        <fullName evidence="5">Sel1 domain repeat-containing</fullName>
    </submittedName>
</protein>
<dbReference type="Proteomes" id="UP000276133">
    <property type="component" value="Unassembled WGS sequence"/>
</dbReference>
<dbReference type="GO" id="GO:0036503">
    <property type="term" value="P:ERAD pathway"/>
    <property type="evidence" value="ECO:0007669"/>
    <property type="project" value="TreeGrafter"/>
</dbReference>
<dbReference type="SUPFAM" id="SSF81901">
    <property type="entry name" value="HCP-like"/>
    <property type="match status" value="1"/>
</dbReference>
<dbReference type="PANTHER" id="PTHR11102:SF147">
    <property type="entry name" value="SEL1L ADAPTOR SUBUNIT OF ERAD E3 UBIQUITIN LIGASE"/>
    <property type="match status" value="1"/>
</dbReference>
<dbReference type="OrthoDB" id="10038545at2759"/>
<dbReference type="SMART" id="SM00028">
    <property type="entry name" value="TPR"/>
    <property type="match status" value="2"/>
</dbReference>
<keyword evidence="6" id="KW-1185">Reference proteome</keyword>
<dbReference type="PROSITE" id="PS50005">
    <property type="entry name" value="TPR"/>
    <property type="match status" value="1"/>
</dbReference>
<dbReference type="InterPro" id="IPR041249">
    <property type="entry name" value="HEPN_DZIP3"/>
</dbReference>
<feature type="repeat" description="TPR" evidence="2">
    <location>
        <begin position="216"/>
        <end position="249"/>
    </location>
</feature>
<evidence type="ECO:0000259" key="4">
    <source>
        <dbReference type="Pfam" id="PF18738"/>
    </source>
</evidence>
<evidence type="ECO:0000313" key="6">
    <source>
        <dbReference type="Proteomes" id="UP000276133"/>
    </source>
</evidence>
<dbReference type="Pfam" id="PF08238">
    <property type="entry name" value="Sel1"/>
    <property type="match status" value="5"/>
</dbReference>
<dbReference type="InterPro" id="IPR011990">
    <property type="entry name" value="TPR-like_helical_dom_sf"/>
</dbReference>
<proteinExistence type="inferred from homology"/>
<dbReference type="SUPFAM" id="SSF48452">
    <property type="entry name" value="TPR-like"/>
    <property type="match status" value="1"/>
</dbReference>
<dbReference type="GO" id="GO:0005789">
    <property type="term" value="C:endoplasmic reticulum membrane"/>
    <property type="evidence" value="ECO:0007669"/>
    <property type="project" value="TreeGrafter"/>
</dbReference>
<dbReference type="PROSITE" id="PS50293">
    <property type="entry name" value="TPR_REGION"/>
    <property type="match status" value="1"/>
</dbReference>
<evidence type="ECO:0000256" key="2">
    <source>
        <dbReference type="PROSITE-ProRule" id="PRU00339"/>
    </source>
</evidence>
<gene>
    <name evidence="5" type="ORF">BpHYR1_049694</name>
</gene>
<name>A0A3M7QWE0_BRAPC</name>
<dbReference type="Gene3D" id="1.25.40.10">
    <property type="entry name" value="Tetratricopeptide repeat domain"/>
    <property type="match status" value="3"/>
</dbReference>
<feature type="domain" description="DZIP3-like HEPN" evidence="4">
    <location>
        <begin position="95"/>
        <end position="152"/>
    </location>
</feature>
<dbReference type="EMBL" id="REGN01004988">
    <property type="protein sequence ID" value="RNA15295.1"/>
    <property type="molecule type" value="Genomic_DNA"/>
</dbReference>
<dbReference type="SMART" id="SM00671">
    <property type="entry name" value="SEL1"/>
    <property type="match status" value="4"/>
</dbReference>
<reference evidence="5 6" key="1">
    <citation type="journal article" date="2018" name="Sci. Rep.">
        <title>Genomic signatures of local adaptation to the degree of environmental predictability in rotifers.</title>
        <authorList>
            <person name="Franch-Gras L."/>
            <person name="Hahn C."/>
            <person name="Garcia-Roger E.M."/>
            <person name="Carmona M.J."/>
            <person name="Serra M."/>
            <person name="Gomez A."/>
        </authorList>
    </citation>
    <scope>NUCLEOTIDE SEQUENCE [LARGE SCALE GENOMIC DNA]</scope>
    <source>
        <strain evidence="5">HYR1</strain>
    </source>
</reference>
<keyword evidence="3" id="KW-0175">Coiled coil</keyword>
<comment type="caution">
    <text evidence="5">The sequence shown here is derived from an EMBL/GenBank/DDBJ whole genome shotgun (WGS) entry which is preliminary data.</text>
</comment>
<dbReference type="PANTHER" id="PTHR11102">
    <property type="entry name" value="SEL-1-LIKE PROTEIN"/>
    <property type="match status" value="1"/>
</dbReference>
<dbReference type="InterPro" id="IPR006597">
    <property type="entry name" value="Sel1-like"/>
</dbReference>
<accession>A0A3M7QWE0</accession>
<sequence>MALSSKTENFVNLQLFLSKSTEHIRNLFLERFKKKNNFPWNDNQKSALKFFQNDKNKASLSMMNQTQKNLALAGDTSKWDLSLFFLIFSKSNIIDKSSLKEIEKIKDVRNIIAHSSDMSLCDQEYKKYWTEIERSLINLGLNKKDIENFKLNLSKNTNETKETNEKKVQELKKEADNYFSKNNFSKSIELYSKAIDFDMPTLVDAQQSIAFSPNWFKPYARLAQIYVEFNEIPKAIENYNKALILNPSNEEVKKLLANTKYLEFEQNRYAHLDDAAQPKTSEEHFDEHIQKVNKYIGEKNTEIIRENFDKFKKMAIEDDKNLKDVFLAHEYRDGSLKCKQNYDMAAKLYGKAAKNGNAEAMFNLAQLTIKGQGVMQNFQIAISLLKNAASQPAQKKFGMNDIPVVGVAESQHLLGIIYQQGIYVSKNMAQAIEYYQMAVNNGNGRSANNLGLLFLYGDGVASDLDRAENLFSWQNFSI</sequence>
<evidence type="ECO:0000313" key="5">
    <source>
        <dbReference type="EMBL" id="RNA15295.1"/>
    </source>
</evidence>
<keyword evidence="2" id="KW-0802">TPR repeat</keyword>
<dbReference type="InterPro" id="IPR019734">
    <property type="entry name" value="TPR_rpt"/>
</dbReference>
<dbReference type="STRING" id="10195.A0A3M7QWE0"/>
<dbReference type="InterPro" id="IPR050767">
    <property type="entry name" value="Sel1_AlgK"/>
</dbReference>
<organism evidence="5 6">
    <name type="scientific">Brachionus plicatilis</name>
    <name type="common">Marine rotifer</name>
    <name type="synonym">Brachionus muelleri</name>
    <dbReference type="NCBI Taxonomy" id="10195"/>
    <lineage>
        <taxon>Eukaryota</taxon>
        <taxon>Metazoa</taxon>
        <taxon>Spiralia</taxon>
        <taxon>Gnathifera</taxon>
        <taxon>Rotifera</taxon>
        <taxon>Eurotatoria</taxon>
        <taxon>Monogononta</taxon>
        <taxon>Pseudotrocha</taxon>
        <taxon>Ploima</taxon>
        <taxon>Brachionidae</taxon>
        <taxon>Brachionus</taxon>
    </lineage>
</organism>
<feature type="coiled-coil region" evidence="3">
    <location>
        <begin position="154"/>
        <end position="181"/>
    </location>
</feature>
<comment type="similarity">
    <text evidence="1">Belongs to the sel-1 family.</text>
</comment>
<evidence type="ECO:0000256" key="1">
    <source>
        <dbReference type="ARBA" id="ARBA00038101"/>
    </source>
</evidence>